<name>A0ABD0L7B0_9CAEN</name>
<sequence>MDVFGGVAMDNRGRDRGSILKLASCFTGPRCVHQKKGHNLDTTHSPADNDRVLICGQFGTDRDKTDKGSGPSALEGGSCDCVFRVFFPPTQGRRPAAGCCQAGGRGWRVRRQCVWRVPVT</sequence>
<proteinExistence type="predicted"/>
<dbReference type="Proteomes" id="UP001519460">
    <property type="component" value="Unassembled WGS sequence"/>
</dbReference>
<comment type="caution">
    <text evidence="1">The sequence shown here is derived from an EMBL/GenBank/DDBJ whole genome shotgun (WGS) entry which is preliminary data.</text>
</comment>
<keyword evidence="2" id="KW-1185">Reference proteome</keyword>
<organism evidence="1 2">
    <name type="scientific">Batillaria attramentaria</name>
    <dbReference type="NCBI Taxonomy" id="370345"/>
    <lineage>
        <taxon>Eukaryota</taxon>
        <taxon>Metazoa</taxon>
        <taxon>Spiralia</taxon>
        <taxon>Lophotrochozoa</taxon>
        <taxon>Mollusca</taxon>
        <taxon>Gastropoda</taxon>
        <taxon>Caenogastropoda</taxon>
        <taxon>Sorbeoconcha</taxon>
        <taxon>Cerithioidea</taxon>
        <taxon>Batillariidae</taxon>
        <taxon>Batillaria</taxon>
    </lineage>
</organism>
<dbReference type="EMBL" id="JACVVK020000074">
    <property type="protein sequence ID" value="KAK7495494.1"/>
    <property type="molecule type" value="Genomic_DNA"/>
</dbReference>
<dbReference type="AlphaFoldDB" id="A0ABD0L7B0"/>
<evidence type="ECO:0000313" key="2">
    <source>
        <dbReference type="Proteomes" id="UP001519460"/>
    </source>
</evidence>
<gene>
    <name evidence="1" type="ORF">BaRGS_00013192</name>
</gene>
<protein>
    <submittedName>
        <fullName evidence="1">Uncharacterized protein</fullName>
    </submittedName>
</protein>
<reference evidence="1 2" key="1">
    <citation type="journal article" date="2023" name="Sci. Data">
        <title>Genome assembly of the Korean intertidal mud-creeper Batillaria attramentaria.</title>
        <authorList>
            <person name="Patra A.K."/>
            <person name="Ho P.T."/>
            <person name="Jun S."/>
            <person name="Lee S.J."/>
            <person name="Kim Y."/>
            <person name="Won Y.J."/>
        </authorList>
    </citation>
    <scope>NUCLEOTIDE SEQUENCE [LARGE SCALE GENOMIC DNA]</scope>
    <source>
        <strain evidence="1">Wonlab-2016</strain>
    </source>
</reference>
<evidence type="ECO:0000313" key="1">
    <source>
        <dbReference type="EMBL" id="KAK7495494.1"/>
    </source>
</evidence>
<accession>A0ABD0L7B0</accession>